<evidence type="ECO:0000313" key="4">
    <source>
        <dbReference type="EMBL" id="MBB5208233.1"/>
    </source>
</evidence>
<comment type="caution">
    <text evidence="4">The sequence shown here is derived from an EMBL/GenBank/DDBJ whole genome shotgun (WGS) entry which is preliminary data.</text>
</comment>
<accession>A0A7W8D8S9</accession>
<dbReference type="PROSITE" id="PS51782">
    <property type="entry name" value="LYSM"/>
    <property type="match status" value="1"/>
</dbReference>
<dbReference type="Gene3D" id="1.10.530.10">
    <property type="match status" value="1"/>
</dbReference>
<gene>
    <name evidence="4" type="ORF">HNQ52_001775</name>
</gene>
<keyword evidence="2" id="KW-0732">Signal</keyword>
<dbReference type="Gene3D" id="3.10.350.10">
    <property type="entry name" value="LysM domain"/>
    <property type="match status" value="1"/>
</dbReference>
<dbReference type="EMBL" id="JACHHP010000003">
    <property type="protein sequence ID" value="MBB5208233.1"/>
    <property type="molecule type" value="Genomic_DNA"/>
</dbReference>
<dbReference type="PROSITE" id="PS51257">
    <property type="entry name" value="PROKAR_LIPOPROTEIN"/>
    <property type="match status" value="1"/>
</dbReference>
<dbReference type="InterPro" id="IPR018392">
    <property type="entry name" value="LysM"/>
</dbReference>
<dbReference type="InterPro" id="IPR008258">
    <property type="entry name" value="Transglycosylase_SLT_dom_1"/>
</dbReference>
<dbReference type="PANTHER" id="PTHR37423">
    <property type="entry name" value="SOLUBLE LYTIC MUREIN TRANSGLYCOSYLASE-RELATED"/>
    <property type="match status" value="1"/>
</dbReference>
<evidence type="ECO:0000256" key="1">
    <source>
        <dbReference type="ARBA" id="ARBA00007734"/>
    </source>
</evidence>
<dbReference type="InterPro" id="IPR036779">
    <property type="entry name" value="LysM_dom_sf"/>
</dbReference>
<feature type="domain" description="LysM" evidence="3">
    <location>
        <begin position="440"/>
        <end position="485"/>
    </location>
</feature>
<dbReference type="AlphaFoldDB" id="A0A7W8D8S9"/>
<dbReference type="InterPro" id="IPR023346">
    <property type="entry name" value="Lysozyme-like_dom_sf"/>
</dbReference>
<dbReference type="CDD" id="cd00118">
    <property type="entry name" value="LysM"/>
    <property type="match status" value="1"/>
</dbReference>
<name>A0A7W8D8S9_9GAMM</name>
<reference evidence="4 5" key="1">
    <citation type="submission" date="2020-08" db="EMBL/GenBank/DDBJ databases">
        <title>Genomic Encyclopedia of Type Strains, Phase IV (KMG-IV): sequencing the most valuable type-strain genomes for metagenomic binning, comparative biology and taxonomic classification.</title>
        <authorList>
            <person name="Goeker M."/>
        </authorList>
    </citation>
    <scope>NUCLEOTIDE SEQUENCE [LARGE SCALE GENOMIC DNA]</scope>
    <source>
        <strain evidence="4 5">DSM 24163</strain>
    </source>
</reference>
<proteinExistence type="inferred from homology"/>
<dbReference type="SMART" id="SM00257">
    <property type="entry name" value="LysM"/>
    <property type="match status" value="1"/>
</dbReference>
<protein>
    <submittedName>
        <fullName evidence="4">Membrane-bound lytic murein transglycosylase D</fullName>
    </submittedName>
</protein>
<dbReference type="Pfam" id="PF01476">
    <property type="entry name" value="LysM"/>
    <property type="match status" value="1"/>
</dbReference>
<dbReference type="Proteomes" id="UP000521199">
    <property type="component" value="Unassembled WGS sequence"/>
</dbReference>
<dbReference type="RefSeq" id="WP_183960775.1">
    <property type="nucleotide sequence ID" value="NZ_JACHHP010000003.1"/>
</dbReference>
<evidence type="ECO:0000256" key="2">
    <source>
        <dbReference type="SAM" id="SignalP"/>
    </source>
</evidence>
<dbReference type="SUPFAM" id="SSF53955">
    <property type="entry name" value="Lysozyme-like"/>
    <property type="match status" value="1"/>
</dbReference>
<feature type="chain" id="PRO_5031415712" evidence="2">
    <location>
        <begin position="22"/>
        <end position="490"/>
    </location>
</feature>
<dbReference type="Pfam" id="PF01464">
    <property type="entry name" value="SLT"/>
    <property type="match status" value="1"/>
</dbReference>
<feature type="signal peptide" evidence="2">
    <location>
        <begin position="1"/>
        <end position="21"/>
    </location>
</feature>
<dbReference type="SUPFAM" id="SSF54106">
    <property type="entry name" value="LysM domain"/>
    <property type="match status" value="1"/>
</dbReference>
<sequence>MRWTVLLLTATLVACATPNGGAGTVAAPASEATLNAIYAQIDAASLRFDAAVALYEAGSSAAAAAEFNAARQDLRGIATRCGEAPGCDVRRVIAAQDALLERQARFLTGATEDAEPVDDDAVATPGEGDSPVTQALPQAARTVAMLNGRDLAKVIEVNEPLKAALEEWLTWMRPNLLDAWENYQFLRHQMFPAYEQAGLPEALLFGILAKESGGKVHAVSRAGAAGPLQFMPHTGARFGLNRGGAFDLRFDPRESARANVEYLNERFADLNNNLALALAAYNGGEGRLSRLSNKGAKDFWSPQVFNALPPETREYVPMVMAAAWLFLHPERYNLDFPVYDARPAKLALAGSMSLNEIAVCMGQDGNPRGWFRHLRNLNPRFDPTVRLPPGTSLDVPVGALQAFRRHCESGPMLTMSRELHEARPPVAPPASSRVAASGGGSYVVRKGDSLHSIARERGCQVGALAKSNGVAAPKYLIRPGQRLQLSGCRR</sequence>
<evidence type="ECO:0000259" key="3">
    <source>
        <dbReference type="PROSITE" id="PS51782"/>
    </source>
</evidence>
<evidence type="ECO:0000313" key="5">
    <source>
        <dbReference type="Proteomes" id="UP000521199"/>
    </source>
</evidence>
<comment type="similarity">
    <text evidence="1">Belongs to the transglycosylase Slt family.</text>
</comment>
<dbReference type="PANTHER" id="PTHR37423:SF2">
    <property type="entry name" value="MEMBRANE-BOUND LYTIC MUREIN TRANSGLYCOSYLASE C"/>
    <property type="match status" value="1"/>
</dbReference>
<keyword evidence="5" id="KW-1185">Reference proteome</keyword>
<organism evidence="4 5">
    <name type="scientific">Chiayiivirga flava</name>
    <dbReference type="NCBI Taxonomy" id="659595"/>
    <lineage>
        <taxon>Bacteria</taxon>
        <taxon>Pseudomonadati</taxon>
        <taxon>Pseudomonadota</taxon>
        <taxon>Gammaproteobacteria</taxon>
        <taxon>Lysobacterales</taxon>
        <taxon>Lysobacteraceae</taxon>
        <taxon>Chiayiivirga</taxon>
    </lineage>
</organism>